<organism evidence="2 3">
    <name type="scientific">Rhinolophus ferrumequinum</name>
    <name type="common">Greater horseshoe bat</name>
    <dbReference type="NCBI Taxonomy" id="59479"/>
    <lineage>
        <taxon>Eukaryota</taxon>
        <taxon>Metazoa</taxon>
        <taxon>Chordata</taxon>
        <taxon>Craniata</taxon>
        <taxon>Vertebrata</taxon>
        <taxon>Euteleostomi</taxon>
        <taxon>Mammalia</taxon>
        <taxon>Eutheria</taxon>
        <taxon>Laurasiatheria</taxon>
        <taxon>Chiroptera</taxon>
        <taxon>Yinpterochiroptera</taxon>
        <taxon>Rhinolophoidea</taxon>
        <taxon>Rhinolophidae</taxon>
        <taxon>Rhinolophinae</taxon>
        <taxon>Rhinolophus</taxon>
    </lineage>
</organism>
<feature type="compositionally biased region" description="Low complexity" evidence="1">
    <location>
        <begin position="79"/>
        <end position="92"/>
    </location>
</feature>
<reference evidence="2 3" key="1">
    <citation type="journal article" date="2020" name="Nature">
        <title>Six reference-quality genomes reveal evolution of bat adaptations.</title>
        <authorList>
            <person name="Jebb D."/>
            <person name="Huang Z."/>
            <person name="Pippel M."/>
            <person name="Hughes G.M."/>
            <person name="Lavrichenko K."/>
            <person name="Devanna P."/>
            <person name="Winkler S."/>
            <person name="Jermiin L.S."/>
            <person name="Skirmuntt E.C."/>
            <person name="Katzourakis A."/>
            <person name="Burkitt-Gray L."/>
            <person name="Ray D.A."/>
            <person name="Sullivan K.A.M."/>
            <person name="Roscito J.G."/>
            <person name="Kirilenko B.M."/>
            <person name="Davalos L.M."/>
            <person name="Corthals A.P."/>
            <person name="Power M.L."/>
            <person name="Jones G."/>
            <person name="Ransome R.D."/>
            <person name="Dechmann D.K.N."/>
            <person name="Locatelli A.G."/>
            <person name="Puechmaille S.J."/>
            <person name="Fedrigo O."/>
            <person name="Jarvis E.D."/>
            <person name="Hiller M."/>
            <person name="Vernes S.C."/>
            <person name="Myers E.W."/>
            <person name="Teeling E.C."/>
        </authorList>
    </citation>
    <scope>NUCLEOTIDE SEQUENCE [LARGE SCALE GENOMIC DNA]</scope>
    <source>
        <strain evidence="2">MRhiFer1</strain>
        <tissue evidence="2">Lung</tissue>
    </source>
</reference>
<sequence>MRNPNGHWVASASNEWNHDGIPGLNISPLGTGTSGPTKSQITGNEAQSSSSELLVVRVGGAPPTSSRWFLDPCILAVSKSRSGGASRSPASKENTSIPRTRDCPCEEAALSTLPSLVIANKGLLFCLSE</sequence>
<protein>
    <submittedName>
        <fullName evidence="2">Uncharacterized protein</fullName>
    </submittedName>
</protein>
<dbReference type="AlphaFoldDB" id="A0A7J7TF02"/>
<comment type="caution">
    <text evidence="2">The sequence shown here is derived from an EMBL/GenBank/DDBJ whole genome shotgun (WGS) entry which is preliminary data.</text>
</comment>
<name>A0A7J7TF02_RHIFE</name>
<evidence type="ECO:0000256" key="1">
    <source>
        <dbReference type="SAM" id="MobiDB-lite"/>
    </source>
</evidence>
<proteinExistence type="predicted"/>
<accession>A0A7J7TF02</accession>
<feature type="region of interest" description="Disordered" evidence="1">
    <location>
        <begin position="19"/>
        <end position="50"/>
    </location>
</feature>
<evidence type="ECO:0000313" key="3">
    <source>
        <dbReference type="Proteomes" id="UP000585614"/>
    </source>
</evidence>
<gene>
    <name evidence="2" type="ORF">mRhiFer1_008977</name>
</gene>
<feature type="compositionally biased region" description="Polar residues" evidence="1">
    <location>
        <begin position="28"/>
        <end position="50"/>
    </location>
</feature>
<dbReference type="Proteomes" id="UP000585614">
    <property type="component" value="Unassembled WGS sequence"/>
</dbReference>
<evidence type="ECO:0000313" key="2">
    <source>
        <dbReference type="EMBL" id="KAF6298953.1"/>
    </source>
</evidence>
<feature type="region of interest" description="Disordered" evidence="1">
    <location>
        <begin position="79"/>
        <end position="101"/>
    </location>
</feature>
<dbReference type="EMBL" id="JACAGC010000020">
    <property type="protein sequence ID" value="KAF6298953.1"/>
    <property type="molecule type" value="Genomic_DNA"/>
</dbReference>